<dbReference type="InterPro" id="IPR036583">
    <property type="entry name" value="23S_rRNA_IVS_sf"/>
</dbReference>
<evidence type="ECO:0000313" key="3">
    <source>
        <dbReference type="Proteomes" id="UP000034022"/>
    </source>
</evidence>
<reference evidence="2 3" key="1">
    <citation type="journal article" date="2015" name="Nature">
        <title>rRNA introns, odd ribosomes, and small enigmatic genomes across a large radiation of phyla.</title>
        <authorList>
            <person name="Brown C.T."/>
            <person name="Hug L.A."/>
            <person name="Thomas B.C."/>
            <person name="Sharon I."/>
            <person name="Castelle C.J."/>
            <person name="Singh A."/>
            <person name="Wilkins M.J."/>
            <person name="Williams K.H."/>
            <person name="Banfield J.F."/>
        </authorList>
    </citation>
    <scope>NUCLEOTIDE SEQUENCE [LARGE SCALE GENOMIC DNA]</scope>
</reference>
<comment type="caution">
    <text evidence="2">The sequence shown here is derived from an EMBL/GenBank/DDBJ whole genome shotgun (WGS) entry which is preliminary data.</text>
</comment>
<name>A0A0G0JVP6_9BACT</name>
<proteinExistence type="predicted"/>
<organism evidence="2 3">
    <name type="scientific">Candidatus Falkowbacteria bacterium GW2011_GWE1_38_31</name>
    <dbReference type="NCBI Taxonomy" id="1618638"/>
    <lineage>
        <taxon>Bacteria</taxon>
        <taxon>Candidatus Falkowiibacteriota</taxon>
    </lineage>
</organism>
<dbReference type="InterPro" id="IPR012657">
    <property type="entry name" value="23S_rRNA-intervening_sequence"/>
</dbReference>
<dbReference type="EMBL" id="LBUU01000003">
    <property type="protein sequence ID" value="KKQ70692.1"/>
    <property type="molecule type" value="Genomic_DNA"/>
</dbReference>
<dbReference type="SUPFAM" id="SSF158446">
    <property type="entry name" value="IVS-encoded protein-like"/>
    <property type="match status" value="1"/>
</dbReference>
<dbReference type="NCBIfam" id="TIGR02436">
    <property type="entry name" value="four helix bundle protein"/>
    <property type="match status" value="1"/>
</dbReference>
<dbReference type="AlphaFoldDB" id="A0A0G0JVP6"/>
<dbReference type="InterPro" id="IPR055360">
    <property type="entry name" value="bAvd"/>
</dbReference>
<dbReference type="Pfam" id="PF22296">
    <property type="entry name" value="bAvd"/>
    <property type="match status" value="1"/>
</dbReference>
<gene>
    <name evidence="2" type="ORF">US91_C0003G0022</name>
</gene>
<sequence>MAQFTHLPLYTKTFEFIKHLYRIVKQFPKEYKFTIGEEIIKMIWQISDDIALANLLATDDRRKKLAQISLHFDLLKIRLRMAHEIGLINREKFSSVQIEAAEIGKMIGGWQKWAEGE</sequence>
<dbReference type="CDD" id="cd16376">
    <property type="entry name" value="Avd_like"/>
    <property type="match status" value="1"/>
</dbReference>
<dbReference type="Proteomes" id="UP000034022">
    <property type="component" value="Unassembled WGS sequence"/>
</dbReference>
<evidence type="ECO:0000259" key="1">
    <source>
        <dbReference type="Pfam" id="PF22296"/>
    </source>
</evidence>
<evidence type="ECO:0000313" key="2">
    <source>
        <dbReference type="EMBL" id="KKQ70692.1"/>
    </source>
</evidence>
<protein>
    <recommendedName>
        <fullName evidence="1">bAvd-like domain-containing protein</fullName>
    </recommendedName>
</protein>
<accession>A0A0G0JVP6</accession>
<feature type="domain" description="bAvd-like" evidence="1">
    <location>
        <begin position="12"/>
        <end position="112"/>
    </location>
</feature>
<dbReference type="Gene3D" id="1.20.1440.60">
    <property type="entry name" value="23S rRNA-intervening sequence"/>
    <property type="match status" value="1"/>
</dbReference>